<proteinExistence type="predicted"/>
<protein>
    <submittedName>
        <fullName evidence="1">Uncharacterized protein</fullName>
    </submittedName>
</protein>
<gene>
    <name evidence="1" type="ORF">NQ317_018074</name>
</gene>
<accession>A0ABQ9JG42</accession>
<organism evidence="1 2">
    <name type="scientific">Molorchus minor</name>
    <dbReference type="NCBI Taxonomy" id="1323400"/>
    <lineage>
        <taxon>Eukaryota</taxon>
        <taxon>Metazoa</taxon>
        <taxon>Ecdysozoa</taxon>
        <taxon>Arthropoda</taxon>
        <taxon>Hexapoda</taxon>
        <taxon>Insecta</taxon>
        <taxon>Pterygota</taxon>
        <taxon>Neoptera</taxon>
        <taxon>Endopterygota</taxon>
        <taxon>Coleoptera</taxon>
        <taxon>Polyphaga</taxon>
        <taxon>Cucujiformia</taxon>
        <taxon>Chrysomeloidea</taxon>
        <taxon>Cerambycidae</taxon>
        <taxon>Lamiinae</taxon>
        <taxon>Monochamini</taxon>
        <taxon>Molorchus</taxon>
    </lineage>
</organism>
<evidence type="ECO:0000313" key="2">
    <source>
        <dbReference type="Proteomes" id="UP001162164"/>
    </source>
</evidence>
<comment type="caution">
    <text evidence="1">The sequence shown here is derived from an EMBL/GenBank/DDBJ whole genome shotgun (WGS) entry which is preliminary data.</text>
</comment>
<dbReference type="EMBL" id="JAPWTJ010000578">
    <property type="protein sequence ID" value="KAJ8977191.1"/>
    <property type="molecule type" value="Genomic_DNA"/>
</dbReference>
<reference evidence="1" key="1">
    <citation type="journal article" date="2023" name="Insect Mol. Biol.">
        <title>Genome sequencing provides insights into the evolution of gene families encoding plant cell wall-degrading enzymes in longhorned beetles.</title>
        <authorList>
            <person name="Shin N.R."/>
            <person name="Okamura Y."/>
            <person name="Kirsch R."/>
            <person name="Pauchet Y."/>
        </authorList>
    </citation>
    <scope>NUCLEOTIDE SEQUENCE</scope>
    <source>
        <strain evidence="1">MMC_N1</strain>
    </source>
</reference>
<sequence>MGIVPNPVKVENSIPKEVPPVNNLVPQIGPPVAPVLSPYPFQDYRFYHPLLYQQPRPFLFNIPPAVSNIVPSPAPQITPLTNGFNQPMRMINPSIVVPPRPVTTTAQPLQLTKPVQAATVSNAPIQPCKPSSAQSSNKLIQFMNNVHFPEPNVLNDCINLLPQNMSLADMLLQPPNLQERWYNYLKETTGLEAAEKFKYLLHTTNQKGLKVLDKNIFERSTPQSCESPTFNWYDSPTNQINFNKPVYMTENVLNDPHNHSQTNGLLSKQNAQFVKTIANGLSSKMTEAEIQRHINEEFANLSINSSDINDVFQAFAIKSDQTNGFPINEGQKVTGPRFYKYFQ</sequence>
<dbReference type="Proteomes" id="UP001162164">
    <property type="component" value="Unassembled WGS sequence"/>
</dbReference>
<name>A0ABQ9JG42_9CUCU</name>
<evidence type="ECO:0000313" key="1">
    <source>
        <dbReference type="EMBL" id="KAJ8977191.1"/>
    </source>
</evidence>
<keyword evidence="2" id="KW-1185">Reference proteome</keyword>